<protein>
    <submittedName>
        <fullName evidence="5">ABC transporter permease</fullName>
    </submittedName>
</protein>
<keyword evidence="6" id="KW-1185">Reference proteome</keyword>
<comment type="subcellular location">
    <subcellularLocation>
        <location evidence="1">Cell membrane</location>
        <topology evidence="1">Multi-pass membrane protein</topology>
    </subcellularLocation>
</comment>
<dbReference type="PANTHER" id="PTHR43386">
    <property type="entry name" value="OLIGOPEPTIDE TRANSPORT SYSTEM PERMEASE PROTEIN APPC"/>
    <property type="match status" value="1"/>
</dbReference>
<comment type="caution">
    <text evidence="5">The sequence shown here is derived from an EMBL/GenBank/DDBJ whole genome shotgun (WGS) entry which is preliminary data.</text>
</comment>
<keyword evidence="3" id="KW-0812">Transmembrane</keyword>
<dbReference type="PANTHER" id="PTHR43386:SF25">
    <property type="entry name" value="PEPTIDE ABC TRANSPORTER PERMEASE PROTEIN"/>
    <property type="match status" value="1"/>
</dbReference>
<evidence type="ECO:0000259" key="4">
    <source>
        <dbReference type="Pfam" id="PF12911"/>
    </source>
</evidence>
<name>A0ABD5RZN6_9EURY</name>
<dbReference type="InterPro" id="IPR025966">
    <property type="entry name" value="OppC_N"/>
</dbReference>
<proteinExistence type="predicted"/>
<organism evidence="5 6">
    <name type="scientific">Halobium palmae</name>
    <dbReference type="NCBI Taxonomy" id="1776492"/>
    <lineage>
        <taxon>Archaea</taxon>
        <taxon>Methanobacteriati</taxon>
        <taxon>Methanobacteriota</taxon>
        <taxon>Stenosarchaea group</taxon>
        <taxon>Halobacteria</taxon>
        <taxon>Halobacteriales</taxon>
        <taxon>Haloferacaceae</taxon>
        <taxon>Halobium</taxon>
    </lineage>
</organism>
<dbReference type="Pfam" id="PF12911">
    <property type="entry name" value="OppC_N"/>
    <property type="match status" value="1"/>
</dbReference>
<keyword evidence="2" id="KW-0813">Transport</keyword>
<dbReference type="Proteomes" id="UP001596328">
    <property type="component" value="Unassembled WGS sequence"/>
</dbReference>
<evidence type="ECO:0000313" key="6">
    <source>
        <dbReference type="Proteomes" id="UP001596328"/>
    </source>
</evidence>
<dbReference type="AlphaFoldDB" id="A0ABD5RZN6"/>
<dbReference type="EMBL" id="JBHSWU010000194">
    <property type="protein sequence ID" value="MFC6724488.1"/>
    <property type="molecule type" value="Genomic_DNA"/>
</dbReference>
<feature type="domain" description="Oligopeptide transport permease C-like N-terminal" evidence="4">
    <location>
        <begin position="12"/>
        <end position="57"/>
    </location>
</feature>
<evidence type="ECO:0000313" key="5">
    <source>
        <dbReference type="EMBL" id="MFC6724488.1"/>
    </source>
</evidence>
<evidence type="ECO:0000256" key="2">
    <source>
        <dbReference type="ARBA" id="ARBA00022448"/>
    </source>
</evidence>
<accession>A0ABD5RZN6</accession>
<reference evidence="5 6" key="1">
    <citation type="journal article" date="2019" name="Int. J. Syst. Evol. Microbiol.">
        <title>The Global Catalogue of Microorganisms (GCM) 10K type strain sequencing project: providing services to taxonomists for standard genome sequencing and annotation.</title>
        <authorList>
            <consortium name="The Broad Institute Genomics Platform"/>
            <consortium name="The Broad Institute Genome Sequencing Center for Infectious Disease"/>
            <person name="Wu L."/>
            <person name="Ma J."/>
        </authorList>
    </citation>
    <scope>NUCLEOTIDE SEQUENCE [LARGE SCALE GENOMIC DNA]</scope>
    <source>
        <strain evidence="5 6">NBRC 111368</strain>
    </source>
</reference>
<feature type="non-terminal residue" evidence="5">
    <location>
        <position position="132"/>
    </location>
</feature>
<evidence type="ECO:0000256" key="3">
    <source>
        <dbReference type="SAM" id="Phobius"/>
    </source>
</evidence>
<keyword evidence="3" id="KW-0472">Membrane</keyword>
<sequence length="132" mass="13771">MLSPRSLRNLKRELSRSALAKTGIVLIVLVVGVAVFAPLVAPHDPTAQNLDRAQLPPLGFSETTNTTSTEMVNGSVRIVNETKTINATAEFPLGTDSLGRGMLSRVVYGARTSLLVGLFGTRIAGGIGVGVG</sequence>
<evidence type="ECO:0000256" key="1">
    <source>
        <dbReference type="ARBA" id="ARBA00004651"/>
    </source>
</evidence>
<dbReference type="InterPro" id="IPR050366">
    <property type="entry name" value="BP-dependent_transpt_permease"/>
</dbReference>
<dbReference type="GO" id="GO:0005886">
    <property type="term" value="C:plasma membrane"/>
    <property type="evidence" value="ECO:0007669"/>
    <property type="project" value="UniProtKB-SubCell"/>
</dbReference>
<keyword evidence="3" id="KW-1133">Transmembrane helix</keyword>
<feature type="transmembrane region" description="Helical" evidence="3">
    <location>
        <begin position="20"/>
        <end position="41"/>
    </location>
</feature>
<gene>
    <name evidence="5" type="ORF">ACFQE1_08895</name>
</gene>